<reference evidence="2" key="2">
    <citation type="submission" date="2004-04" db="EMBL/GenBank/DDBJ databases">
        <authorList>
            <person name="Tsiamis G."/>
            <person name="Mansfield J.W."/>
        </authorList>
    </citation>
    <scope>NUCLEOTIDE SEQUENCE</scope>
    <source>
        <strain evidence="2">1449B</strain>
        <plasmid evidence="2">pAV520</plasmid>
    </source>
</reference>
<keyword evidence="2" id="KW-0614">Plasmid</keyword>
<protein>
    <submittedName>
        <fullName evidence="2">Uncharacterized protein</fullName>
    </submittedName>
</protein>
<dbReference type="EMBL" id="AY603426">
    <property type="protein sequence ID" value="AAV68727.1"/>
    <property type="molecule type" value="Genomic_DNA"/>
</dbReference>
<reference evidence="2" key="1">
    <citation type="journal article" date="2000" name="EMBO J.">
        <title>Cultivar-specific avirulence and virulence functions assigned to avrPphF in Pseudomonas syringae pv. phaseolicola, the cause of bean halo-blight disease.</title>
        <authorList>
            <person name="Tsiamis G."/>
            <person name="Mansfield J.W."/>
            <person name="Hockenhull R."/>
            <person name="Jackson R.W."/>
            <person name="Sesma A."/>
            <person name="Athanassopoulos E."/>
            <person name="Bennett M.A."/>
            <person name="Stevens C."/>
            <person name="Vivian A."/>
            <person name="Taylor J.D."/>
            <person name="Murillo J."/>
        </authorList>
    </citation>
    <scope>NUCLEOTIDE SEQUENCE</scope>
    <source>
        <strain evidence="2">1449B</strain>
        <plasmid evidence="2">pAV520</plasmid>
    </source>
</reference>
<sequence>MHRSRTPRPFSSKKCLRYLRPSGPIFLSTSVSVESLLSSGSISNTMAQPRSTGPRNPNNRREPMTTSPSMSKPLSLLGISRKSFS</sequence>
<feature type="region of interest" description="Disordered" evidence="1">
    <location>
        <begin position="40"/>
        <end position="85"/>
    </location>
</feature>
<geneLocation type="plasmid" evidence="2">
    <name>pAV520</name>
</geneLocation>
<feature type="compositionally biased region" description="Polar residues" evidence="1">
    <location>
        <begin position="44"/>
        <end position="57"/>
    </location>
</feature>
<accession>Q5QFZ4</accession>
<dbReference type="AlphaFoldDB" id="Q5QFZ4"/>
<evidence type="ECO:0000313" key="2">
    <source>
        <dbReference type="EMBL" id="AAV68727.1"/>
    </source>
</evidence>
<name>Q5QFZ4_PSESH</name>
<organism evidence="2">
    <name type="scientific">Pseudomonas savastanoi pv. phaseolicola</name>
    <name type="common">Pseudomonas syringae pv. phaseolicola</name>
    <dbReference type="NCBI Taxonomy" id="319"/>
    <lineage>
        <taxon>Bacteria</taxon>
        <taxon>Pseudomonadati</taxon>
        <taxon>Pseudomonadota</taxon>
        <taxon>Gammaproteobacteria</taxon>
        <taxon>Pseudomonadales</taxon>
        <taxon>Pseudomonadaceae</taxon>
        <taxon>Pseudomonas</taxon>
    </lineage>
</organism>
<evidence type="ECO:0000256" key="1">
    <source>
        <dbReference type="SAM" id="MobiDB-lite"/>
    </source>
</evidence>
<proteinExistence type="predicted"/>